<keyword evidence="1" id="KW-0472">Membrane</keyword>
<keyword evidence="1" id="KW-1133">Transmembrane helix</keyword>
<evidence type="ECO:0000313" key="2">
    <source>
        <dbReference type="EMBL" id="QYB19337.1"/>
    </source>
</evidence>
<name>A0A8F8X8F8_9STRA</name>
<dbReference type="EMBL" id="MZ365055">
    <property type="protein sequence ID" value="QYB19240.1"/>
    <property type="molecule type" value="Genomic_DNA"/>
</dbReference>
<gene>
    <name evidence="2" type="primary">orf127</name>
</gene>
<keyword evidence="1" id="KW-0812">Transmembrane</keyword>
<organism evidence="2">
    <name type="scientific">Climaconeis cf. scalaris</name>
    <dbReference type="NCBI Taxonomy" id="2846828"/>
    <lineage>
        <taxon>Eukaryota</taxon>
        <taxon>Sar</taxon>
        <taxon>Stramenopiles</taxon>
        <taxon>Ochrophyta</taxon>
        <taxon>Bacillariophyta</taxon>
        <taxon>Bacillariophyceae</taxon>
        <taxon>Bacillariophycidae</taxon>
        <taxon>Naviculales</taxon>
        <taxon>Berkeleyaceae</taxon>
        <taxon>Climaconeis</taxon>
    </lineage>
</organism>
<proteinExistence type="predicted"/>
<dbReference type="EMBL" id="MZ365055">
    <property type="protein sequence ID" value="QYB19337.1"/>
    <property type="molecule type" value="Genomic_DNA"/>
</dbReference>
<accession>A0A8F8X8F8</accession>
<geneLocation type="plastid" evidence="2"/>
<protein>
    <submittedName>
        <fullName evidence="2">Uncharacterized protein</fullName>
    </submittedName>
</protein>
<keyword evidence="2" id="KW-0934">Plastid</keyword>
<sequence length="127" mass="14821">MTALLYYSYSRELSENELVEIDRRVSRNKESVYRFLTELSSNSKRRAKRLCLYVKFVFVISQPLAPYAVMVLLPPFIEQDRILGNKNSYHQIASITELKVDKIRLTNEQIKQFNNLALQLNSGSITM</sequence>
<dbReference type="AlphaFoldDB" id="A0A8F8X8F8"/>
<feature type="transmembrane region" description="Helical" evidence="1">
    <location>
        <begin position="52"/>
        <end position="77"/>
    </location>
</feature>
<evidence type="ECO:0000256" key="1">
    <source>
        <dbReference type="SAM" id="Phobius"/>
    </source>
</evidence>
<reference evidence="2" key="1">
    <citation type="journal article" date="2021" name="Int. J. Mol. Sci.">
        <title>Extreme Enlargement of the Inverted Repeat Region in the Plastid Genomes of Diatoms from the Genus Climaconeis.</title>
        <authorList>
            <person name="Gastineau R."/>
            <person name="Davidovich N.A."/>
            <person name="Davidovich O.I."/>
            <person name="Lemieux C."/>
            <person name="Turmel M."/>
            <person name="Wrobel R.J."/>
            <person name="Witkowski A."/>
        </authorList>
    </citation>
    <scope>NUCLEOTIDE SEQUENCE</scope>
    <source>
        <strain evidence="2">SZCZ1889</strain>
    </source>
</reference>